<keyword evidence="1" id="KW-0472">Membrane</keyword>
<dbReference type="AlphaFoldDB" id="A0A4R1C1T7"/>
<name>A0A4R1C1T7_9ACTN</name>
<proteinExistence type="predicted"/>
<comment type="caution">
    <text evidence="2">The sequence shown here is derived from an EMBL/GenBank/DDBJ whole genome shotgun (WGS) entry which is preliminary data.</text>
</comment>
<keyword evidence="3" id="KW-1185">Reference proteome</keyword>
<dbReference type="OrthoDB" id="9915087at2"/>
<keyword evidence="1" id="KW-0812">Transmembrane</keyword>
<accession>A0A4R1C1T7</accession>
<evidence type="ECO:0000256" key="1">
    <source>
        <dbReference type="SAM" id="Phobius"/>
    </source>
</evidence>
<keyword evidence="1" id="KW-1133">Transmembrane helix</keyword>
<sequence>MATPRAPRKYVTAAVLGIAIAIAGYWVGLRSPWSVHHPYRVEGTAQLVPADVPFAYFKQKGQEHIAFRPDTIPWMAGDKTDSNSIPPCIRKAGQLARVRVTLIEVARPFGSGSYRTIESLVCLP</sequence>
<dbReference type="EMBL" id="SJZJ01000016">
    <property type="protein sequence ID" value="TCJ23696.1"/>
    <property type="molecule type" value="Genomic_DNA"/>
</dbReference>
<protein>
    <submittedName>
        <fullName evidence="2">Uncharacterized protein</fullName>
    </submittedName>
</protein>
<feature type="transmembrane region" description="Helical" evidence="1">
    <location>
        <begin position="12"/>
        <end position="29"/>
    </location>
</feature>
<evidence type="ECO:0000313" key="3">
    <source>
        <dbReference type="Proteomes" id="UP000295453"/>
    </source>
</evidence>
<dbReference type="Proteomes" id="UP000295453">
    <property type="component" value="Unassembled WGS sequence"/>
</dbReference>
<reference evidence="2 3" key="1">
    <citation type="submission" date="2019-03" db="EMBL/GenBank/DDBJ databases">
        <authorList>
            <person name="Kim M.K.M."/>
        </authorList>
    </citation>
    <scope>NUCLEOTIDE SEQUENCE [LARGE SCALE GENOMIC DNA]</scope>
    <source>
        <strain evidence="2 3">18JY15-6</strain>
    </source>
</reference>
<gene>
    <name evidence="2" type="ORF">EPD65_10530</name>
</gene>
<dbReference type="RefSeq" id="WP_131583887.1">
    <property type="nucleotide sequence ID" value="NZ_SJZJ01000016.1"/>
</dbReference>
<organism evidence="2 3">
    <name type="scientific">Nocardioides jejuensis</name>
    <dbReference type="NCBI Taxonomy" id="2502782"/>
    <lineage>
        <taxon>Bacteria</taxon>
        <taxon>Bacillati</taxon>
        <taxon>Actinomycetota</taxon>
        <taxon>Actinomycetes</taxon>
        <taxon>Propionibacteriales</taxon>
        <taxon>Nocardioidaceae</taxon>
        <taxon>Nocardioides</taxon>
    </lineage>
</organism>
<evidence type="ECO:0000313" key="2">
    <source>
        <dbReference type="EMBL" id="TCJ23696.1"/>
    </source>
</evidence>